<dbReference type="InParanoid" id="A0A369JYL9"/>
<dbReference type="STRING" id="39966.A0A369JYL9"/>
<dbReference type="OrthoDB" id="3184970at2759"/>
<dbReference type="EMBL" id="LUEZ02000040">
    <property type="protein sequence ID" value="RDB25627.1"/>
    <property type="molecule type" value="Genomic_DNA"/>
</dbReference>
<accession>A0A369JYL9</accession>
<gene>
    <name evidence="1" type="ORF">Hypma_006167</name>
</gene>
<keyword evidence="2" id="KW-1185">Reference proteome</keyword>
<organism evidence="1 2">
    <name type="scientific">Hypsizygus marmoreus</name>
    <name type="common">White beech mushroom</name>
    <name type="synonym">Agaricus marmoreus</name>
    <dbReference type="NCBI Taxonomy" id="39966"/>
    <lineage>
        <taxon>Eukaryota</taxon>
        <taxon>Fungi</taxon>
        <taxon>Dikarya</taxon>
        <taxon>Basidiomycota</taxon>
        <taxon>Agaricomycotina</taxon>
        <taxon>Agaricomycetes</taxon>
        <taxon>Agaricomycetidae</taxon>
        <taxon>Agaricales</taxon>
        <taxon>Tricholomatineae</taxon>
        <taxon>Lyophyllaceae</taxon>
        <taxon>Hypsizygus</taxon>
    </lineage>
</organism>
<dbReference type="Proteomes" id="UP000076154">
    <property type="component" value="Unassembled WGS sequence"/>
</dbReference>
<evidence type="ECO:0008006" key="3">
    <source>
        <dbReference type="Google" id="ProtNLM"/>
    </source>
</evidence>
<evidence type="ECO:0000313" key="1">
    <source>
        <dbReference type="EMBL" id="RDB25627.1"/>
    </source>
</evidence>
<proteinExistence type="predicted"/>
<name>A0A369JYL9_HYPMA</name>
<reference evidence="1" key="1">
    <citation type="submission" date="2018-04" db="EMBL/GenBank/DDBJ databases">
        <title>Whole genome sequencing of Hypsizygus marmoreus.</title>
        <authorList>
            <person name="Choi I.-G."/>
            <person name="Min B."/>
            <person name="Kim J.-G."/>
            <person name="Kim S."/>
            <person name="Oh Y.-L."/>
            <person name="Kong W.-S."/>
            <person name="Park H."/>
            <person name="Jeong J."/>
            <person name="Song E.-S."/>
        </authorList>
    </citation>
    <scope>NUCLEOTIDE SEQUENCE [LARGE SCALE GENOMIC DNA]</scope>
    <source>
        <strain evidence="1">51987-8</strain>
    </source>
</reference>
<comment type="caution">
    <text evidence="1">The sequence shown here is derived from an EMBL/GenBank/DDBJ whole genome shotgun (WGS) entry which is preliminary data.</text>
</comment>
<protein>
    <recommendedName>
        <fullName evidence="3">BTB domain-containing protein</fullName>
    </recommendedName>
</protein>
<dbReference type="AlphaFoldDB" id="A0A369JYL9"/>
<sequence length="196" mass="21886">MFQYVYPRLQPSIENIDFETLAPLAEAVEKYQVYPALRLCTIMMKNTLPNHALEVLEYSMKHGHTALIDLAGPLVTLEMMSNATTTVSPEVLQAWVRFHRIWNKALCIVVECDSPFHRSKDNGCEWERYGGDGWKAKILISLLGSGGIMGVNSNISALQLISVESRATHCCRTAAETWQAKARAAMEKVPAFSTVL</sequence>
<evidence type="ECO:0000313" key="2">
    <source>
        <dbReference type="Proteomes" id="UP000076154"/>
    </source>
</evidence>